<dbReference type="OrthoDB" id="3226099at2"/>
<keyword evidence="2" id="KW-0808">Transferase</keyword>
<organism evidence="2 3">
    <name type="scientific">Knoellia remsis</name>
    <dbReference type="NCBI Taxonomy" id="407159"/>
    <lineage>
        <taxon>Bacteria</taxon>
        <taxon>Bacillati</taxon>
        <taxon>Actinomycetota</taxon>
        <taxon>Actinomycetes</taxon>
        <taxon>Micrococcales</taxon>
        <taxon>Intrasporangiaceae</taxon>
        <taxon>Knoellia</taxon>
    </lineage>
</organism>
<evidence type="ECO:0000313" key="3">
    <source>
        <dbReference type="Proteomes" id="UP000237822"/>
    </source>
</evidence>
<sequence length="365" mass="40173">MQRRQSLFSSQREFDAVLVGVGVGATRPSGVEFTTPGALSPGFTVKAIAGSTGHMYQSSQHDWTVLKGRRRRVPDVPDDAQCSVVIPTYNAAHVIGEQLAALRDQVDAPPFEVVVADNGSTDDLYAVVDRWRDSLPGVRIVDASRGRGVSVARNAGMENASSDRILICDADDRVSESWVSALSEALNEHHLVSGPVETTALSGASAAWVPIAERTDGLFETWSGRTYGIGCNLGMRRGVWQEVGGFDETYPAGAEEIDFAWRAWDLGYRFAYVPDALIHYRIRTDLRGVLRQQFNSGRGTATLYAKVRPTEVVPKSVLRRIHHELLLLRRFPIRGTGDDRRRWLTLMAFEAGKVVEARRLGSPAP</sequence>
<dbReference type="PANTHER" id="PTHR43685:SF2">
    <property type="entry name" value="GLYCOSYLTRANSFERASE 2-LIKE DOMAIN-CONTAINING PROTEIN"/>
    <property type="match status" value="1"/>
</dbReference>
<dbReference type="AlphaFoldDB" id="A0A2T0UZG3"/>
<proteinExistence type="predicted"/>
<dbReference type="InterPro" id="IPR029044">
    <property type="entry name" value="Nucleotide-diphossugar_trans"/>
</dbReference>
<dbReference type="EMBL" id="PVTI01000002">
    <property type="protein sequence ID" value="PRY63228.1"/>
    <property type="molecule type" value="Genomic_DNA"/>
</dbReference>
<dbReference type="Proteomes" id="UP000237822">
    <property type="component" value="Unassembled WGS sequence"/>
</dbReference>
<dbReference type="Pfam" id="PF00535">
    <property type="entry name" value="Glycos_transf_2"/>
    <property type="match status" value="1"/>
</dbReference>
<keyword evidence="3" id="KW-1185">Reference proteome</keyword>
<dbReference type="Gene3D" id="3.90.550.10">
    <property type="entry name" value="Spore Coat Polysaccharide Biosynthesis Protein SpsA, Chain A"/>
    <property type="match status" value="1"/>
</dbReference>
<evidence type="ECO:0000259" key="1">
    <source>
        <dbReference type="Pfam" id="PF00535"/>
    </source>
</evidence>
<gene>
    <name evidence="2" type="ORF">BCF74_10259</name>
</gene>
<dbReference type="PANTHER" id="PTHR43685">
    <property type="entry name" value="GLYCOSYLTRANSFERASE"/>
    <property type="match status" value="1"/>
</dbReference>
<dbReference type="GO" id="GO:0016740">
    <property type="term" value="F:transferase activity"/>
    <property type="evidence" value="ECO:0007669"/>
    <property type="project" value="UniProtKB-KW"/>
</dbReference>
<dbReference type="InterPro" id="IPR001173">
    <property type="entry name" value="Glyco_trans_2-like"/>
</dbReference>
<accession>A0A2T0UZG3</accession>
<protein>
    <submittedName>
        <fullName evidence="2">GT2 family glycosyltransferase</fullName>
    </submittedName>
</protein>
<dbReference type="InterPro" id="IPR050834">
    <property type="entry name" value="Glycosyltransf_2"/>
</dbReference>
<evidence type="ECO:0000313" key="2">
    <source>
        <dbReference type="EMBL" id="PRY63228.1"/>
    </source>
</evidence>
<name>A0A2T0UZG3_9MICO</name>
<feature type="domain" description="Glycosyltransferase 2-like" evidence="1">
    <location>
        <begin position="83"/>
        <end position="242"/>
    </location>
</feature>
<dbReference type="SUPFAM" id="SSF53448">
    <property type="entry name" value="Nucleotide-diphospho-sugar transferases"/>
    <property type="match status" value="1"/>
</dbReference>
<comment type="caution">
    <text evidence="2">The sequence shown here is derived from an EMBL/GenBank/DDBJ whole genome shotgun (WGS) entry which is preliminary data.</text>
</comment>
<reference evidence="2 3" key="1">
    <citation type="submission" date="2018-03" db="EMBL/GenBank/DDBJ databases">
        <title>Genomic Encyclopedia of Archaeal and Bacterial Type Strains, Phase II (KMG-II): from individual species to whole genera.</title>
        <authorList>
            <person name="Goeker M."/>
        </authorList>
    </citation>
    <scope>NUCLEOTIDE SEQUENCE [LARGE SCALE GENOMIC DNA]</scope>
    <source>
        <strain evidence="2 3">ATCC BAA-1496</strain>
    </source>
</reference>